<sequence>MSHVRELFGGAITANLPSELIDASDFRQIPDTQEVFLDKESDVSFVIEILELVDTPSFGDAATFHFDSLAHDNDAEGKRIDEVVPPHDLSPRPCPPNQPVPTLLTGTQFVRKFNRPEPDEVRIALALFRIPAKNADVVMSMNFPVRLETTGPVPDVERKWEHWRIVFMTAVQSFQIVDFGLFAGDDEVVQG</sequence>
<dbReference type="AlphaFoldDB" id="A0A167LJU3"/>
<dbReference type="PANTHER" id="PTHR15837:SF0">
    <property type="entry name" value="RAN GUANINE NUCLEOTIDE RELEASE FACTOR"/>
    <property type="match status" value="1"/>
</dbReference>
<organism evidence="4 5">
    <name type="scientific">Calocera viscosa (strain TUFC12733)</name>
    <dbReference type="NCBI Taxonomy" id="1330018"/>
    <lineage>
        <taxon>Eukaryota</taxon>
        <taxon>Fungi</taxon>
        <taxon>Dikarya</taxon>
        <taxon>Basidiomycota</taxon>
        <taxon>Agaricomycotina</taxon>
        <taxon>Dacrymycetes</taxon>
        <taxon>Dacrymycetales</taxon>
        <taxon>Dacrymycetaceae</taxon>
        <taxon>Calocera</taxon>
    </lineage>
</organism>
<dbReference type="GO" id="GO:0005634">
    <property type="term" value="C:nucleus"/>
    <property type="evidence" value="ECO:0007669"/>
    <property type="project" value="TreeGrafter"/>
</dbReference>
<dbReference type="InterPro" id="IPR007681">
    <property type="entry name" value="Mog1"/>
</dbReference>
<evidence type="ECO:0000256" key="2">
    <source>
        <dbReference type="ARBA" id="ARBA00022448"/>
    </source>
</evidence>
<dbReference type="Proteomes" id="UP000076738">
    <property type="component" value="Unassembled WGS sequence"/>
</dbReference>
<dbReference type="OrthoDB" id="10255285at2759"/>
<dbReference type="SUPFAM" id="SSF55724">
    <property type="entry name" value="Mog1p/PsbP-like"/>
    <property type="match status" value="1"/>
</dbReference>
<keyword evidence="3" id="KW-0653">Protein transport</keyword>
<keyword evidence="2" id="KW-0813">Transport</keyword>
<comment type="similarity">
    <text evidence="1">Belongs to the MOG1 family.</text>
</comment>
<evidence type="ECO:0000256" key="3">
    <source>
        <dbReference type="ARBA" id="ARBA00022927"/>
    </source>
</evidence>
<protein>
    <submittedName>
        <fullName evidence="4">Mog1p/PsbP-like protein</fullName>
    </submittedName>
</protein>
<proteinExistence type="inferred from homology"/>
<dbReference type="GO" id="GO:0006606">
    <property type="term" value="P:protein import into nucleus"/>
    <property type="evidence" value="ECO:0007669"/>
    <property type="project" value="TreeGrafter"/>
</dbReference>
<accession>A0A167LJU3</accession>
<dbReference type="Gene3D" id="3.40.1000.10">
    <property type="entry name" value="Mog1/PsbP, alpha/beta/alpha sandwich"/>
    <property type="match status" value="1"/>
</dbReference>
<dbReference type="Pfam" id="PF04603">
    <property type="entry name" value="Mog1"/>
    <property type="match status" value="1"/>
</dbReference>
<dbReference type="STRING" id="1330018.A0A167LJU3"/>
<name>A0A167LJU3_CALVF</name>
<dbReference type="GO" id="GO:0031267">
    <property type="term" value="F:small GTPase binding"/>
    <property type="evidence" value="ECO:0007669"/>
    <property type="project" value="TreeGrafter"/>
</dbReference>
<evidence type="ECO:0000256" key="1">
    <source>
        <dbReference type="ARBA" id="ARBA00010307"/>
    </source>
</evidence>
<gene>
    <name evidence="4" type="ORF">CALVIDRAFT_537743</name>
</gene>
<dbReference type="PANTHER" id="PTHR15837">
    <property type="entry name" value="RAN GUANINE NUCLEOTIDE RELEASE FACTOR"/>
    <property type="match status" value="1"/>
</dbReference>
<evidence type="ECO:0000313" key="5">
    <source>
        <dbReference type="Proteomes" id="UP000076738"/>
    </source>
</evidence>
<evidence type="ECO:0000313" key="4">
    <source>
        <dbReference type="EMBL" id="KZO95761.1"/>
    </source>
</evidence>
<dbReference type="GO" id="GO:0005085">
    <property type="term" value="F:guanyl-nucleotide exchange factor activity"/>
    <property type="evidence" value="ECO:0007669"/>
    <property type="project" value="TreeGrafter"/>
</dbReference>
<dbReference type="EMBL" id="KV417287">
    <property type="protein sequence ID" value="KZO95761.1"/>
    <property type="molecule type" value="Genomic_DNA"/>
</dbReference>
<reference evidence="4 5" key="1">
    <citation type="journal article" date="2016" name="Mol. Biol. Evol.">
        <title>Comparative Genomics of Early-Diverging Mushroom-Forming Fungi Provides Insights into the Origins of Lignocellulose Decay Capabilities.</title>
        <authorList>
            <person name="Nagy L.G."/>
            <person name="Riley R."/>
            <person name="Tritt A."/>
            <person name="Adam C."/>
            <person name="Daum C."/>
            <person name="Floudas D."/>
            <person name="Sun H."/>
            <person name="Yadav J.S."/>
            <person name="Pangilinan J."/>
            <person name="Larsson K.H."/>
            <person name="Matsuura K."/>
            <person name="Barry K."/>
            <person name="Labutti K."/>
            <person name="Kuo R."/>
            <person name="Ohm R.A."/>
            <person name="Bhattacharya S.S."/>
            <person name="Shirouzu T."/>
            <person name="Yoshinaga Y."/>
            <person name="Martin F.M."/>
            <person name="Grigoriev I.V."/>
            <person name="Hibbett D.S."/>
        </authorList>
    </citation>
    <scope>NUCLEOTIDE SEQUENCE [LARGE SCALE GENOMIC DNA]</scope>
    <source>
        <strain evidence="4 5">TUFC12733</strain>
    </source>
</reference>
<dbReference type="InterPro" id="IPR016123">
    <property type="entry name" value="Mog1/PsbP_a/b/a-sand"/>
</dbReference>
<keyword evidence="5" id="KW-1185">Reference proteome</keyword>